<sequence>MKWVGIIFKTSRNAKGKAKRKKKKKKKRTKNKDEKGNQKLSPGLLPYQARPNHELLGRGMKKKKDQP</sequence>
<evidence type="ECO:0000313" key="3">
    <source>
        <dbReference type="Proteomes" id="UP001227192"/>
    </source>
</evidence>
<evidence type="ECO:0000256" key="1">
    <source>
        <dbReference type="SAM" id="MobiDB-lite"/>
    </source>
</evidence>
<organism evidence="2 3">
    <name type="scientific">Penicillium thymicola</name>
    <dbReference type="NCBI Taxonomy" id="293382"/>
    <lineage>
        <taxon>Eukaryota</taxon>
        <taxon>Fungi</taxon>
        <taxon>Dikarya</taxon>
        <taxon>Ascomycota</taxon>
        <taxon>Pezizomycotina</taxon>
        <taxon>Eurotiomycetes</taxon>
        <taxon>Eurotiomycetidae</taxon>
        <taxon>Eurotiales</taxon>
        <taxon>Aspergillaceae</taxon>
        <taxon>Penicillium</taxon>
    </lineage>
</organism>
<proteinExistence type="predicted"/>
<feature type="compositionally biased region" description="Basic residues" evidence="1">
    <location>
        <begin position="12"/>
        <end position="30"/>
    </location>
</feature>
<keyword evidence="3" id="KW-1185">Reference proteome</keyword>
<feature type="region of interest" description="Disordered" evidence="1">
    <location>
        <begin position="1"/>
        <end position="67"/>
    </location>
</feature>
<dbReference type="AlphaFoldDB" id="A0AAI9X7S0"/>
<reference evidence="2" key="1">
    <citation type="submission" date="2015-06" db="EMBL/GenBank/DDBJ databases">
        <authorList>
            <person name="Nguyen H."/>
        </authorList>
    </citation>
    <scope>NUCLEOTIDE SEQUENCE</scope>
    <source>
        <strain evidence="2">DAOM 180753</strain>
    </source>
</reference>
<reference evidence="2" key="2">
    <citation type="journal article" date="2016" name="Fungal Biol.">
        <title>Ochratoxin A production by Penicillium thymicola.</title>
        <authorList>
            <person name="Nguyen H.D.T."/>
            <person name="McMullin D.R."/>
            <person name="Ponomareva E."/>
            <person name="Riley R."/>
            <person name="Pomraning K.R."/>
            <person name="Baker S.E."/>
            <person name="Seifert K.A."/>
        </authorList>
    </citation>
    <scope>NUCLEOTIDE SEQUENCE</scope>
    <source>
        <strain evidence="2">DAOM 180753</strain>
    </source>
</reference>
<comment type="caution">
    <text evidence="2">The sequence shown here is derived from an EMBL/GenBank/DDBJ whole genome shotgun (WGS) entry which is preliminary data.</text>
</comment>
<name>A0AAI9X7S0_PENTH</name>
<accession>A0AAI9X7S0</accession>
<gene>
    <name evidence="2" type="ORF">VN97_g6159</name>
</gene>
<protein>
    <submittedName>
        <fullName evidence="2">Uncharacterized protein</fullName>
    </submittedName>
</protein>
<dbReference type="EMBL" id="LACB01000172">
    <property type="protein sequence ID" value="KAJ9487181.1"/>
    <property type="molecule type" value="Genomic_DNA"/>
</dbReference>
<evidence type="ECO:0000313" key="2">
    <source>
        <dbReference type="EMBL" id="KAJ9487181.1"/>
    </source>
</evidence>
<dbReference type="Proteomes" id="UP001227192">
    <property type="component" value="Unassembled WGS sequence"/>
</dbReference>